<feature type="repeat" description="TPR" evidence="4">
    <location>
        <begin position="557"/>
        <end position="590"/>
    </location>
</feature>
<dbReference type="Proteomes" id="UP000607281">
    <property type="component" value="Unassembled WGS sequence"/>
</dbReference>
<dbReference type="Gene3D" id="3.40.50.300">
    <property type="entry name" value="P-loop containing nucleotide triphosphate hydrolases"/>
    <property type="match status" value="1"/>
</dbReference>
<keyword evidence="5" id="KW-0472">Membrane</keyword>
<dbReference type="InterPro" id="IPR002182">
    <property type="entry name" value="NB-ARC"/>
</dbReference>
<proteinExistence type="predicted"/>
<sequence length="890" mass="100845">MVELIESSTKAESPGVLKAGNPGKSLAYWQGRTTEIEQIQQWLTDNNTFLIGIEGIGGTGKSTLATKIYDEIAGFPKRFWADVSNGASFSDLARQVLTQFGFPVPEKEVQLVEALVRCLRSGQFLLIIDNLESLLQPDRQWGSLFYGDFFQTWVESGSNSKVLVTTRERPELKGFEWLLLKGLQVDEGVALLTELGIKGDLGEFVELVDGHPLLLRLVADLLKEEYSQDPDLSRLADLGLGNLQQLLTDSQVVGIHRRENVGMVLVLDASFNRLSELQKALLLNISVYRGAVDSAAAVAMLPENAEPEIEGELRNLVKRSLLVEKLNGKRRFEFQSVVLEYVRYKAGNQTQAHQRAIDYYRSIAKQPPWTTKDDVKEYLEIFDHFYQLKDYNSAFDNIWVCDDFLSLRGYYNDKVELYGQLVSKWEGIGERKNWKYNASLTSLGNAYFSLGEYQRAIEFHQQSLEISREIGERNGEAVSLGNLGNAYNSLGQYQQAIKFHQQSLEIKREIGERNGEGISLGNLGSSYRSLGQYQQAIEFHQQSLEIFRETGNRNGEGSSLNCLGNAYCSLGQYQQAIEFHQQSLEIFRETGDRSGEGDSLHNFGSAYYCLGQYQQAIEFYHQSLEICGEIGDRRGEGNSLHNLGGAYHVLGQYQQAIEFYHQSLEICREIGNRSGEGNSLIGLGNVYSSLRQYQQAIEFHQQSLKITREIGDRNGEGNSLISLGNAYGSLKQYQQAIEFHQESLEIKREIADRNGEGKSLIGLGNTYNLLGHHQQGINFYQQSLEIFREVGDRYGEGLSLMNLGNIYQRCGRIQEGFTALYQAQQIFQELGIPFEAMLYPQWLKSVINFAQRGRLQFILCVIFGLIAFPFAFIWLILLLLWRLMRSQFKT</sequence>
<dbReference type="EMBL" id="JACJRF010000009">
    <property type="protein sequence ID" value="MBD2343967.1"/>
    <property type="molecule type" value="Genomic_DNA"/>
</dbReference>
<evidence type="ECO:0000256" key="4">
    <source>
        <dbReference type="PROSITE-ProRule" id="PRU00339"/>
    </source>
</evidence>
<keyword evidence="8" id="KW-1185">Reference proteome</keyword>
<keyword evidence="5" id="KW-1133">Transmembrane helix</keyword>
<evidence type="ECO:0000256" key="2">
    <source>
        <dbReference type="ARBA" id="ARBA00022490"/>
    </source>
</evidence>
<evidence type="ECO:0000256" key="5">
    <source>
        <dbReference type="SAM" id="Phobius"/>
    </source>
</evidence>
<keyword evidence="4" id="KW-0802">TPR repeat</keyword>
<feature type="repeat" description="TPR" evidence="4">
    <location>
        <begin position="677"/>
        <end position="710"/>
    </location>
</feature>
<dbReference type="SMART" id="SM00028">
    <property type="entry name" value="TPR"/>
    <property type="match status" value="10"/>
</dbReference>
<feature type="repeat" description="TPR" evidence="4">
    <location>
        <begin position="597"/>
        <end position="630"/>
    </location>
</feature>
<feature type="repeat" description="TPR" evidence="4">
    <location>
        <begin position="637"/>
        <end position="670"/>
    </location>
</feature>
<dbReference type="Pfam" id="PF00931">
    <property type="entry name" value="NB-ARC"/>
    <property type="match status" value="1"/>
</dbReference>
<gene>
    <name evidence="7" type="ORF">H6G18_07370</name>
</gene>
<comment type="subcellular location">
    <subcellularLocation>
        <location evidence="1">Cytoplasm</location>
    </subcellularLocation>
</comment>
<feature type="repeat" description="TPR" evidence="4">
    <location>
        <begin position="437"/>
        <end position="470"/>
    </location>
</feature>
<accession>A0ABR8CL68</accession>
<dbReference type="Pfam" id="PF13374">
    <property type="entry name" value="TPR_10"/>
    <property type="match status" value="1"/>
</dbReference>
<dbReference type="PANTHER" id="PTHR45954:SF1">
    <property type="entry name" value="LD33695P"/>
    <property type="match status" value="1"/>
</dbReference>
<evidence type="ECO:0000256" key="3">
    <source>
        <dbReference type="ARBA" id="ARBA00022737"/>
    </source>
</evidence>
<feature type="domain" description="NB-ARC" evidence="6">
    <location>
        <begin position="33"/>
        <end position="169"/>
    </location>
</feature>
<evidence type="ECO:0000313" key="7">
    <source>
        <dbReference type="EMBL" id="MBD2343967.1"/>
    </source>
</evidence>
<dbReference type="InterPro" id="IPR027417">
    <property type="entry name" value="P-loop_NTPase"/>
</dbReference>
<evidence type="ECO:0000259" key="6">
    <source>
        <dbReference type="Pfam" id="PF00931"/>
    </source>
</evidence>
<feature type="repeat" description="TPR" evidence="4">
    <location>
        <begin position="477"/>
        <end position="510"/>
    </location>
</feature>
<feature type="repeat" description="TPR" evidence="4">
    <location>
        <begin position="717"/>
        <end position="750"/>
    </location>
</feature>
<keyword evidence="2" id="KW-0963">Cytoplasm</keyword>
<evidence type="ECO:0000313" key="8">
    <source>
        <dbReference type="Proteomes" id="UP000607281"/>
    </source>
</evidence>
<dbReference type="SUPFAM" id="SSF48452">
    <property type="entry name" value="TPR-like"/>
    <property type="match status" value="3"/>
</dbReference>
<dbReference type="InterPro" id="IPR052386">
    <property type="entry name" value="GPSM"/>
</dbReference>
<reference evidence="7 8" key="1">
    <citation type="journal article" date="2020" name="ISME J.">
        <title>Comparative genomics reveals insights into cyanobacterial evolution and habitat adaptation.</title>
        <authorList>
            <person name="Chen M.Y."/>
            <person name="Teng W.K."/>
            <person name="Zhao L."/>
            <person name="Hu C.X."/>
            <person name="Zhou Y.K."/>
            <person name="Han B.P."/>
            <person name="Song L.R."/>
            <person name="Shu W.S."/>
        </authorList>
    </citation>
    <scope>NUCLEOTIDE SEQUENCE [LARGE SCALE GENOMIC DNA]</scope>
    <source>
        <strain evidence="7 8">FACHB-260</strain>
    </source>
</reference>
<protein>
    <submittedName>
        <fullName evidence="7">Tetratricopeptide repeat protein</fullName>
    </submittedName>
</protein>
<dbReference type="PANTHER" id="PTHR45954">
    <property type="entry name" value="LD33695P"/>
    <property type="match status" value="1"/>
</dbReference>
<keyword evidence="3" id="KW-0677">Repeat</keyword>
<dbReference type="InterPro" id="IPR019734">
    <property type="entry name" value="TPR_rpt"/>
</dbReference>
<keyword evidence="5" id="KW-0812">Transmembrane</keyword>
<dbReference type="Pfam" id="PF13424">
    <property type="entry name" value="TPR_12"/>
    <property type="match status" value="4"/>
</dbReference>
<feature type="transmembrane region" description="Helical" evidence="5">
    <location>
        <begin position="855"/>
        <end position="881"/>
    </location>
</feature>
<dbReference type="SUPFAM" id="SSF52540">
    <property type="entry name" value="P-loop containing nucleoside triphosphate hydrolases"/>
    <property type="match status" value="1"/>
</dbReference>
<feature type="repeat" description="TPR" evidence="4">
    <location>
        <begin position="517"/>
        <end position="550"/>
    </location>
</feature>
<comment type="caution">
    <text evidence="7">The sequence shown here is derived from an EMBL/GenBank/DDBJ whole genome shotgun (WGS) entry which is preliminary data.</text>
</comment>
<name>A0ABR8CL68_9NOST</name>
<evidence type="ECO:0000256" key="1">
    <source>
        <dbReference type="ARBA" id="ARBA00004496"/>
    </source>
</evidence>
<dbReference type="PROSITE" id="PS50005">
    <property type="entry name" value="TPR"/>
    <property type="match status" value="8"/>
</dbReference>
<dbReference type="PRINTS" id="PR00364">
    <property type="entry name" value="DISEASERSIST"/>
</dbReference>
<dbReference type="Gene3D" id="1.25.40.10">
    <property type="entry name" value="Tetratricopeptide repeat domain"/>
    <property type="match status" value="3"/>
</dbReference>
<organism evidence="7 8">
    <name type="scientific">Anabaena subtropica FACHB-260</name>
    <dbReference type="NCBI Taxonomy" id="2692884"/>
    <lineage>
        <taxon>Bacteria</taxon>
        <taxon>Bacillati</taxon>
        <taxon>Cyanobacteriota</taxon>
        <taxon>Cyanophyceae</taxon>
        <taxon>Nostocales</taxon>
        <taxon>Nostocaceae</taxon>
        <taxon>Anabaena</taxon>
    </lineage>
</organism>
<dbReference type="InterPro" id="IPR011990">
    <property type="entry name" value="TPR-like_helical_dom_sf"/>
</dbReference>